<dbReference type="OrthoDB" id="299997at2759"/>
<comment type="caution">
    <text evidence="3">The sequence shown here is derived from an EMBL/GenBank/DDBJ whole genome shotgun (WGS) entry which is preliminary data.</text>
</comment>
<evidence type="ECO:0000313" key="4">
    <source>
        <dbReference type="Proteomes" id="UP001165122"/>
    </source>
</evidence>
<evidence type="ECO:0000259" key="2">
    <source>
        <dbReference type="PROSITE" id="PS50234"/>
    </source>
</evidence>
<dbReference type="SMART" id="SM00327">
    <property type="entry name" value="VWA"/>
    <property type="match status" value="1"/>
</dbReference>
<dbReference type="Proteomes" id="UP001165122">
    <property type="component" value="Unassembled WGS sequence"/>
</dbReference>
<dbReference type="Pfam" id="PF00092">
    <property type="entry name" value="VWA"/>
    <property type="match status" value="1"/>
</dbReference>
<dbReference type="PANTHER" id="PTHR10579">
    <property type="entry name" value="CALCIUM-ACTIVATED CHLORIDE CHANNEL REGULATOR"/>
    <property type="match status" value="1"/>
</dbReference>
<proteinExistence type="predicted"/>
<dbReference type="PANTHER" id="PTHR10579:SF43">
    <property type="entry name" value="ZINC FINGER (C3HC4-TYPE RING FINGER) FAMILY PROTEIN"/>
    <property type="match status" value="1"/>
</dbReference>
<keyword evidence="4" id="KW-1185">Reference proteome</keyword>
<sequence>MSFFNNVSQSIARRLSGAGQEETDGFVVVPPTPPTPTPTATAMDVDSTGPTVSLHLKQKHSSIGMKSDLSSNSFVASLTGASAVNEEERAPIDITVVIDISASMTGGKLELCKKTCQVLLSELKPTDRFSLVTFGDDAKTEFSLSGLTSSNKVNAENKVKALRTQGCTNLSGGLTLGIQELQSASSPNAVRSVLLLTDGHANRGVSDPAGIISLLKGCLSSESSANISVNTFGYGEDHNAELLQSISEGSRTPGSYYFVETEDNVSSAFGDCIGGLLSVAAQNIKVKIRETTGATIEVKDDRAVRTTSSSFTLQIGDIMAEETKDFLIEVFNFQSGGVAQVEVQVEYVDILNSTTCTSPVESITTLLPDDATVSEVDVYVGLQALRVLVANTLKTAGGQARGRNIKEAREVVQGCIKTITDESAKLTLGAGDQVIITSLLKDLNDCLSGMVSYQEYEQRGSKMMSMKAQMHTYQRCNESDETSYNMYRGATSSKAQYAKKMKSKCK</sequence>
<dbReference type="InterPro" id="IPR002035">
    <property type="entry name" value="VWF_A"/>
</dbReference>
<dbReference type="InterPro" id="IPR051266">
    <property type="entry name" value="CLCR"/>
</dbReference>
<name>A0A9W7F6H9_9STRA</name>
<evidence type="ECO:0000256" key="1">
    <source>
        <dbReference type="SAM" id="MobiDB-lite"/>
    </source>
</evidence>
<dbReference type="InterPro" id="IPR036465">
    <property type="entry name" value="vWFA_dom_sf"/>
</dbReference>
<feature type="domain" description="VWFA" evidence="2">
    <location>
        <begin position="93"/>
        <end position="273"/>
    </location>
</feature>
<organism evidence="3 4">
    <name type="scientific">Triparma laevis f. longispina</name>
    <dbReference type="NCBI Taxonomy" id="1714387"/>
    <lineage>
        <taxon>Eukaryota</taxon>
        <taxon>Sar</taxon>
        <taxon>Stramenopiles</taxon>
        <taxon>Ochrophyta</taxon>
        <taxon>Bolidophyceae</taxon>
        <taxon>Parmales</taxon>
        <taxon>Triparmaceae</taxon>
        <taxon>Triparma</taxon>
    </lineage>
</organism>
<dbReference type="Gene3D" id="3.40.50.410">
    <property type="entry name" value="von Willebrand factor, type A domain"/>
    <property type="match status" value="1"/>
</dbReference>
<evidence type="ECO:0000313" key="3">
    <source>
        <dbReference type="EMBL" id="GMI02614.1"/>
    </source>
</evidence>
<dbReference type="SUPFAM" id="SSF53300">
    <property type="entry name" value="vWA-like"/>
    <property type="match status" value="1"/>
</dbReference>
<accession>A0A9W7F6H9</accession>
<protein>
    <recommendedName>
        <fullName evidence="2">VWFA domain-containing protein</fullName>
    </recommendedName>
</protein>
<dbReference type="PROSITE" id="PS50234">
    <property type="entry name" value="VWFA"/>
    <property type="match status" value="1"/>
</dbReference>
<dbReference type="EMBL" id="BRXW01000046">
    <property type="protein sequence ID" value="GMI02614.1"/>
    <property type="molecule type" value="Genomic_DNA"/>
</dbReference>
<reference evidence="4" key="1">
    <citation type="journal article" date="2023" name="Commun. Biol.">
        <title>Genome analysis of Parmales, the sister group of diatoms, reveals the evolutionary specialization of diatoms from phago-mixotrophs to photoautotrophs.</title>
        <authorList>
            <person name="Ban H."/>
            <person name="Sato S."/>
            <person name="Yoshikawa S."/>
            <person name="Yamada K."/>
            <person name="Nakamura Y."/>
            <person name="Ichinomiya M."/>
            <person name="Sato N."/>
            <person name="Blanc-Mathieu R."/>
            <person name="Endo H."/>
            <person name="Kuwata A."/>
            <person name="Ogata H."/>
        </authorList>
    </citation>
    <scope>NUCLEOTIDE SEQUENCE [LARGE SCALE GENOMIC DNA]</scope>
    <source>
        <strain evidence="4">NIES 3700</strain>
    </source>
</reference>
<gene>
    <name evidence="3" type="ORF">TrLO_g11472</name>
</gene>
<dbReference type="AlphaFoldDB" id="A0A9W7F6H9"/>
<feature type="region of interest" description="Disordered" evidence="1">
    <location>
        <begin position="15"/>
        <end position="45"/>
    </location>
</feature>